<evidence type="ECO:0000313" key="2">
    <source>
        <dbReference type="Proteomes" id="UP001642360"/>
    </source>
</evidence>
<dbReference type="InterPro" id="IPR044952">
    <property type="entry name" value="SUV2"/>
</dbReference>
<reference evidence="1 2" key="1">
    <citation type="submission" date="2024-02" db="EMBL/GenBank/DDBJ databases">
        <authorList>
            <person name="Vignale AGUSTIN F."/>
            <person name="Sosa J E."/>
            <person name="Modenutti C."/>
        </authorList>
    </citation>
    <scope>NUCLEOTIDE SEQUENCE [LARGE SCALE GENOMIC DNA]</scope>
</reference>
<dbReference type="EMBL" id="CAUOFW020002846">
    <property type="protein sequence ID" value="CAK9156393.1"/>
    <property type="molecule type" value="Genomic_DNA"/>
</dbReference>
<keyword evidence="2" id="KW-1185">Reference proteome</keyword>
<sequence length="92" mass="10690">MYFSSTLLIREALILLNRLASNPQYSTPVFRILTNSRDVASLTLDVANRLSRKGKWLWQSDKLTRQIRESEIVDLARVFKKRVFTFLGESLS</sequence>
<proteinExistence type="predicted"/>
<dbReference type="PANTHER" id="PTHR35761">
    <property type="entry name" value="ATR INTERACTING PROTEIN"/>
    <property type="match status" value="1"/>
</dbReference>
<evidence type="ECO:0000313" key="1">
    <source>
        <dbReference type="EMBL" id="CAK9156393.1"/>
    </source>
</evidence>
<dbReference type="PANTHER" id="PTHR35761:SF1">
    <property type="entry name" value="PROTEIN SENSITIVE TO UV 2"/>
    <property type="match status" value="1"/>
</dbReference>
<accession>A0ABC8SGS4</accession>
<comment type="caution">
    <text evidence="1">The sequence shown here is derived from an EMBL/GenBank/DDBJ whole genome shotgun (WGS) entry which is preliminary data.</text>
</comment>
<dbReference type="AlphaFoldDB" id="A0ABC8SGS4"/>
<organism evidence="1 2">
    <name type="scientific">Ilex paraguariensis</name>
    <name type="common">yerba mate</name>
    <dbReference type="NCBI Taxonomy" id="185542"/>
    <lineage>
        <taxon>Eukaryota</taxon>
        <taxon>Viridiplantae</taxon>
        <taxon>Streptophyta</taxon>
        <taxon>Embryophyta</taxon>
        <taxon>Tracheophyta</taxon>
        <taxon>Spermatophyta</taxon>
        <taxon>Magnoliopsida</taxon>
        <taxon>eudicotyledons</taxon>
        <taxon>Gunneridae</taxon>
        <taxon>Pentapetalae</taxon>
        <taxon>asterids</taxon>
        <taxon>campanulids</taxon>
        <taxon>Aquifoliales</taxon>
        <taxon>Aquifoliaceae</taxon>
        <taxon>Ilex</taxon>
    </lineage>
</organism>
<gene>
    <name evidence="1" type="ORF">ILEXP_LOCUS24931</name>
</gene>
<name>A0ABC8SGS4_9AQUA</name>
<dbReference type="Proteomes" id="UP001642360">
    <property type="component" value="Unassembled WGS sequence"/>
</dbReference>
<protein>
    <submittedName>
        <fullName evidence="1">Uncharacterized protein</fullName>
    </submittedName>
</protein>